<feature type="domain" description="DNA mismatch repair protein S5" evidence="7">
    <location>
        <begin position="210"/>
        <end position="328"/>
    </location>
</feature>
<dbReference type="GO" id="GO:0140664">
    <property type="term" value="F:ATP-dependent DNA damage sensor activity"/>
    <property type="evidence" value="ECO:0007669"/>
    <property type="project" value="InterPro"/>
</dbReference>
<dbReference type="SUPFAM" id="SSF54211">
    <property type="entry name" value="Ribosomal protein S5 domain 2-like"/>
    <property type="match status" value="1"/>
</dbReference>
<dbReference type="InterPro" id="IPR014721">
    <property type="entry name" value="Ribsml_uS5_D2-typ_fold_subgr"/>
</dbReference>
<dbReference type="GO" id="GO:0005524">
    <property type="term" value="F:ATP binding"/>
    <property type="evidence" value="ECO:0007669"/>
    <property type="project" value="InterPro"/>
</dbReference>
<dbReference type="Gene3D" id="3.30.230.10">
    <property type="match status" value="1"/>
</dbReference>
<keyword evidence="2 4" id="KW-0227">DNA damage</keyword>
<dbReference type="GO" id="GO:0030983">
    <property type="term" value="F:mismatched DNA binding"/>
    <property type="evidence" value="ECO:0007669"/>
    <property type="project" value="InterPro"/>
</dbReference>
<dbReference type="SUPFAM" id="SSF118116">
    <property type="entry name" value="DNA mismatch repair protein MutL"/>
    <property type="match status" value="1"/>
</dbReference>
<dbReference type="Gene3D" id="3.30.1370.100">
    <property type="entry name" value="MutL, C-terminal domain, regulatory subdomain"/>
    <property type="match status" value="1"/>
</dbReference>
<dbReference type="GeneID" id="98063335"/>
<dbReference type="CDD" id="cd16926">
    <property type="entry name" value="HATPase_MutL-MLH-PMS-like"/>
    <property type="match status" value="1"/>
</dbReference>
<dbReference type="SUPFAM" id="SSF55874">
    <property type="entry name" value="ATPase domain of HSP90 chaperone/DNA topoisomerase II/histidine kinase"/>
    <property type="match status" value="1"/>
</dbReference>
<dbReference type="EMBL" id="CP020991">
    <property type="protein sequence ID" value="AUO20104.1"/>
    <property type="molecule type" value="Genomic_DNA"/>
</dbReference>
<evidence type="ECO:0000256" key="3">
    <source>
        <dbReference type="ARBA" id="ARBA00023204"/>
    </source>
</evidence>
<evidence type="ECO:0000256" key="1">
    <source>
        <dbReference type="ARBA" id="ARBA00006082"/>
    </source>
</evidence>
<dbReference type="InterPro" id="IPR042120">
    <property type="entry name" value="MutL_C_dimsub"/>
</dbReference>
<dbReference type="InterPro" id="IPR036890">
    <property type="entry name" value="HATPase_C_sf"/>
</dbReference>
<comment type="similarity">
    <text evidence="1 4">Belongs to the DNA mismatch repair MutL/HexB family.</text>
</comment>
<organism evidence="8 9">
    <name type="scientific">Monoglobus pectinilyticus</name>
    <dbReference type="NCBI Taxonomy" id="1981510"/>
    <lineage>
        <taxon>Bacteria</taxon>
        <taxon>Bacillati</taxon>
        <taxon>Bacillota</taxon>
        <taxon>Clostridia</taxon>
        <taxon>Monoglobales</taxon>
        <taxon>Monoglobaceae</taxon>
        <taxon>Monoglobus</taxon>
    </lineage>
</organism>
<dbReference type="KEGG" id="mpec:B9O19_01957"/>
<dbReference type="Pfam" id="PF08676">
    <property type="entry name" value="MutL_C"/>
    <property type="match status" value="1"/>
</dbReference>
<dbReference type="Gene3D" id="3.30.1540.20">
    <property type="entry name" value="MutL, C-terminal domain, dimerisation subdomain"/>
    <property type="match status" value="1"/>
</dbReference>
<dbReference type="SMART" id="SM00853">
    <property type="entry name" value="MutL_C"/>
    <property type="match status" value="1"/>
</dbReference>
<dbReference type="InterPro" id="IPR014790">
    <property type="entry name" value="MutL_C"/>
</dbReference>
<accession>A0A2K9P4C8</accession>
<dbReference type="HAMAP" id="MF_00149">
    <property type="entry name" value="DNA_mis_repair"/>
    <property type="match status" value="1"/>
</dbReference>
<keyword evidence="3 4" id="KW-0234">DNA repair</keyword>
<dbReference type="GO" id="GO:0006298">
    <property type="term" value="P:mismatch repair"/>
    <property type="evidence" value="ECO:0007669"/>
    <property type="project" value="UniProtKB-UniRule"/>
</dbReference>
<dbReference type="InterPro" id="IPR020568">
    <property type="entry name" value="Ribosomal_Su5_D2-typ_SF"/>
</dbReference>
<sequence length="663" mass="73816">MEEKIHVLSPDVADKIAAGEVAERPSSVVKELVENAVDAGADKITVEIKNGGIKLIRVADNGKGIPSEQVPTAFLRHATSKLNTADDLYNISTMGFRGEALSSICAVAKVEIITKTAEAETGVHYIVDHGICGEADEIACADGTIMVVEDLFANVPARMKFLKKDSTEAGYISDLMTRLALSKPNISFDYICDGKPVFKTSGDGDLTNVILKVYGLKFAKAVMPVDYFENGVKISGVIGKPELSFGNRTKQTIFVNGRYIKNHVIAKVAEEAFRNAVMIGKFPFFVLNIEVPPEMVDVNVHPAKTEVKFANEKQLYDIVYHAVKNAMYGIKVSEEKADQSAKTIQTNKTFSKSKETPKLKDSAVLNEKVIHDYLEYTKPVINKSEILDTTPLEKTPDENMDENAAESSDNGGVLDKVVDIIDNFLEPDKEEVSDNISNDVNEATPQTKKEFKQTEFGDVDKIFDNSDSIFKDYKIIGQVFDTYVLLSAADRFYMIDQHAAHERDGFEKLKKAYFNNERLSQVLMSPIVINLSHVEYDAVMSNLDEFERFGFDVGEFGFNTVVVNETPIIAGDEQIKDLFLEITDALVDNIKHPIADFEEKALDMISCKKAIKGNDKLSLPEMTEVIKIVENLYSKGIKTCPHGRPIMVEFTKKEIEKMFKRIV</sequence>
<dbReference type="InterPro" id="IPR013507">
    <property type="entry name" value="DNA_mismatch_S5_2-like"/>
</dbReference>
<dbReference type="PANTHER" id="PTHR10073">
    <property type="entry name" value="DNA MISMATCH REPAIR PROTEIN MLH, PMS, MUTL"/>
    <property type="match status" value="1"/>
</dbReference>
<dbReference type="Pfam" id="PF13589">
    <property type="entry name" value="HATPase_c_3"/>
    <property type="match status" value="1"/>
</dbReference>
<evidence type="ECO:0000256" key="4">
    <source>
        <dbReference type="HAMAP-Rule" id="MF_00149"/>
    </source>
</evidence>
<dbReference type="GO" id="GO:0032300">
    <property type="term" value="C:mismatch repair complex"/>
    <property type="evidence" value="ECO:0007669"/>
    <property type="project" value="InterPro"/>
</dbReference>
<dbReference type="CDD" id="cd00782">
    <property type="entry name" value="MutL_Trans"/>
    <property type="match status" value="1"/>
</dbReference>
<dbReference type="InterPro" id="IPR014762">
    <property type="entry name" value="DNA_mismatch_repair_CS"/>
</dbReference>
<dbReference type="Gene3D" id="3.30.565.10">
    <property type="entry name" value="Histidine kinase-like ATPase, C-terminal domain"/>
    <property type="match status" value="1"/>
</dbReference>
<dbReference type="OrthoDB" id="9763467at2"/>
<dbReference type="PANTHER" id="PTHR10073:SF12">
    <property type="entry name" value="DNA MISMATCH REPAIR PROTEIN MLH1"/>
    <property type="match status" value="1"/>
</dbReference>
<gene>
    <name evidence="4" type="primary">mutL</name>
    <name evidence="8" type="ORF">B9O19_01957</name>
</gene>
<dbReference type="RefSeq" id="WP_158648980.1">
    <property type="nucleotide sequence ID" value="NZ_CP020991.1"/>
</dbReference>
<dbReference type="InterPro" id="IPR038973">
    <property type="entry name" value="MutL/Mlh/Pms-like"/>
</dbReference>
<protein>
    <recommendedName>
        <fullName evidence="4">DNA mismatch repair protein MutL</fullName>
    </recommendedName>
</protein>
<reference evidence="8 9" key="1">
    <citation type="submission" date="2017-04" db="EMBL/GenBank/DDBJ databases">
        <title>Monoglobus pectinilyticus 14 draft genome.</title>
        <authorList>
            <person name="Kim C."/>
            <person name="Rosendale D.I."/>
            <person name="Kelly W.J."/>
            <person name="Tannock G.W."/>
            <person name="Patchett M.L."/>
            <person name="Jordens J.Z."/>
        </authorList>
    </citation>
    <scope>NUCLEOTIDE SEQUENCE [LARGE SCALE GENOMIC DNA]</scope>
    <source>
        <strain evidence="8 9">14</strain>
    </source>
</reference>
<evidence type="ECO:0000259" key="6">
    <source>
        <dbReference type="SMART" id="SM00853"/>
    </source>
</evidence>
<dbReference type="Pfam" id="PF01119">
    <property type="entry name" value="DNA_mis_repair"/>
    <property type="match status" value="1"/>
</dbReference>
<dbReference type="InterPro" id="IPR042121">
    <property type="entry name" value="MutL_C_regsub"/>
</dbReference>
<keyword evidence="9" id="KW-1185">Reference proteome</keyword>
<feature type="domain" description="MutL C-terminal dimerisation" evidence="6">
    <location>
        <begin position="475"/>
        <end position="617"/>
    </location>
</feature>
<dbReference type="InterPro" id="IPR020667">
    <property type="entry name" value="DNA_mismatch_repair_MutL"/>
</dbReference>
<dbReference type="InterPro" id="IPR002099">
    <property type="entry name" value="MutL/Mlh/PMS"/>
</dbReference>
<feature type="region of interest" description="Disordered" evidence="5">
    <location>
        <begin position="388"/>
        <end position="409"/>
    </location>
</feature>
<evidence type="ECO:0000313" key="9">
    <source>
        <dbReference type="Proteomes" id="UP000235589"/>
    </source>
</evidence>
<evidence type="ECO:0000256" key="2">
    <source>
        <dbReference type="ARBA" id="ARBA00022763"/>
    </source>
</evidence>
<dbReference type="GO" id="GO:0016887">
    <property type="term" value="F:ATP hydrolysis activity"/>
    <property type="evidence" value="ECO:0007669"/>
    <property type="project" value="InterPro"/>
</dbReference>
<dbReference type="NCBIfam" id="TIGR00585">
    <property type="entry name" value="mutl"/>
    <property type="match status" value="1"/>
</dbReference>
<comment type="function">
    <text evidence="4">This protein is involved in the repair of mismatches in DNA. It is required for dam-dependent methyl-directed DNA mismatch repair. May act as a 'molecular matchmaker', a protein that promotes the formation of a stable complex between two or more DNA-binding proteins in an ATP-dependent manner without itself being part of a final effector complex.</text>
</comment>
<dbReference type="AlphaFoldDB" id="A0A2K9P4C8"/>
<dbReference type="FunFam" id="3.30.565.10:FF:000003">
    <property type="entry name" value="DNA mismatch repair endonuclease MutL"/>
    <property type="match status" value="1"/>
</dbReference>
<dbReference type="PROSITE" id="PS00058">
    <property type="entry name" value="DNA_MISMATCH_REPAIR_1"/>
    <property type="match status" value="1"/>
</dbReference>
<evidence type="ECO:0000259" key="7">
    <source>
        <dbReference type="SMART" id="SM01340"/>
    </source>
</evidence>
<name>A0A2K9P4C8_9FIRM</name>
<evidence type="ECO:0000256" key="5">
    <source>
        <dbReference type="SAM" id="MobiDB-lite"/>
    </source>
</evidence>
<dbReference type="Proteomes" id="UP000235589">
    <property type="component" value="Chromosome"/>
</dbReference>
<proteinExistence type="inferred from homology"/>
<dbReference type="SMART" id="SM01340">
    <property type="entry name" value="DNA_mis_repair"/>
    <property type="match status" value="1"/>
</dbReference>
<evidence type="ECO:0000313" key="8">
    <source>
        <dbReference type="EMBL" id="AUO20104.1"/>
    </source>
</evidence>
<dbReference type="InterPro" id="IPR037198">
    <property type="entry name" value="MutL_C_sf"/>
</dbReference>